<dbReference type="RefSeq" id="WP_074631546.1">
    <property type="nucleotide sequence ID" value="NZ_CP015105.1"/>
</dbReference>
<reference evidence="1 4" key="1">
    <citation type="submission" date="2016-04" db="EMBL/GenBank/DDBJ databases">
        <title>Complete genome sequence of Thermococcus thioreducens type strain OGL-20P.</title>
        <authorList>
            <person name="Oger P.M."/>
        </authorList>
    </citation>
    <scope>NUCLEOTIDE SEQUENCE [LARGE SCALE GENOMIC DNA]</scope>
    <source>
        <strain evidence="1 4">OGL-20P</strain>
    </source>
</reference>
<dbReference type="AlphaFoldDB" id="A0A1I0QAC3"/>
<accession>A0A1I0QAC3</accession>
<protein>
    <submittedName>
        <fullName evidence="2">Uncharacterized protein</fullName>
    </submittedName>
</protein>
<dbReference type="GeneID" id="33334965"/>
<dbReference type="EMBL" id="CP015105">
    <property type="protein sequence ID" value="ASJ13379.1"/>
    <property type="molecule type" value="Genomic_DNA"/>
</dbReference>
<organism evidence="2 3">
    <name type="scientific">Thermococcus thioreducens</name>
    <dbReference type="NCBI Taxonomy" id="277988"/>
    <lineage>
        <taxon>Archaea</taxon>
        <taxon>Methanobacteriati</taxon>
        <taxon>Methanobacteriota</taxon>
        <taxon>Thermococci</taxon>
        <taxon>Thermococcales</taxon>
        <taxon>Thermococcaceae</taxon>
        <taxon>Thermococcus</taxon>
    </lineage>
</organism>
<dbReference type="OrthoDB" id="373029at2157"/>
<evidence type="ECO:0000313" key="2">
    <source>
        <dbReference type="EMBL" id="SEW23519.1"/>
    </source>
</evidence>
<dbReference type="KEGG" id="ttd:A3L14_11025"/>
<dbReference type="Proteomes" id="UP000250136">
    <property type="component" value="Chromosome"/>
</dbReference>
<evidence type="ECO:0000313" key="3">
    <source>
        <dbReference type="Proteomes" id="UP000182125"/>
    </source>
</evidence>
<evidence type="ECO:0000313" key="4">
    <source>
        <dbReference type="Proteomes" id="UP000250136"/>
    </source>
</evidence>
<gene>
    <name evidence="1" type="ORF">A3L14_11025</name>
    <name evidence="2" type="ORF">SAMN05216170_2313</name>
</gene>
<name>A0A1I0QAC3_9EURY</name>
<sequence length="170" mass="20025">MSRIPLVVAIFEDKHSKALPPRDKAFKLLLSNTTFLKNIERRLTRYEIIDRVEFKPRPPVTPDDNLEYQARITFTTGHVLYIIDRFIEHNCNNRTIYQRKFSAYLRDSHGHEIVGWDNFHDEPTFQSWPLHMHGRGHTQPIPSKEQSLPEIMQAVITKHITPLLLARHIP</sequence>
<reference evidence="3" key="3">
    <citation type="submission" date="2016-10" db="EMBL/GenBank/DDBJ databases">
        <authorList>
            <person name="Varghese N."/>
            <person name="Submissions S."/>
        </authorList>
    </citation>
    <scope>NUCLEOTIDE SEQUENCE [LARGE SCALE GENOMIC DNA]</scope>
    <source>
        <strain evidence="3">OGL-20</strain>
    </source>
</reference>
<reference evidence="2" key="2">
    <citation type="submission" date="2016-10" db="EMBL/GenBank/DDBJ databases">
        <authorList>
            <person name="de Groot N.N."/>
        </authorList>
    </citation>
    <scope>NUCLEOTIDE SEQUENCE [LARGE SCALE GENOMIC DNA]</scope>
    <source>
        <strain evidence="2">OGL-20</strain>
    </source>
</reference>
<proteinExistence type="predicted"/>
<evidence type="ECO:0000313" key="1">
    <source>
        <dbReference type="EMBL" id="ASJ13379.1"/>
    </source>
</evidence>
<dbReference type="Proteomes" id="UP000182125">
    <property type="component" value="Unassembled WGS sequence"/>
</dbReference>
<keyword evidence="4" id="KW-1185">Reference proteome</keyword>
<dbReference type="EMBL" id="FOIW01000003">
    <property type="protein sequence ID" value="SEW23519.1"/>
    <property type="molecule type" value="Genomic_DNA"/>
</dbReference>